<dbReference type="Proteomes" id="UP000244201">
    <property type="component" value="Chromosome"/>
</dbReference>
<dbReference type="PANTHER" id="PTHR36503:SF1">
    <property type="entry name" value="BLR2520 PROTEIN"/>
    <property type="match status" value="1"/>
</dbReference>
<dbReference type="InterPro" id="IPR029068">
    <property type="entry name" value="Glyas_Bleomycin-R_OHBP_Dase"/>
</dbReference>
<dbReference type="Gene3D" id="3.10.180.10">
    <property type="entry name" value="2,3-Dihydroxybiphenyl 1,2-Dioxygenase, domain 1"/>
    <property type="match status" value="1"/>
</dbReference>
<dbReference type="Pfam" id="PF00903">
    <property type="entry name" value="Glyoxalase"/>
    <property type="match status" value="1"/>
</dbReference>
<feature type="domain" description="VOC" evidence="1">
    <location>
        <begin position="7"/>
        <end position="127"/>
    </location>
</feature>
<dbReference type="SUPFAM" id="SSF54593">
    <property type="entry name" value="Glyoxalase/Bleomycin resistance protein/Dihydroxybiphenyl dioxygenase"/>
    <property type="match status" value="1"/>
</dbReference>
<dbReference type="RefSeq" id="WP_108146813.1">
    <property type="nucleotide sequence ID" value="NZ_CP026304.1"/>
</dbReference>
<dbReference type="OrthoDB" id="9804907at2"/>
<keyword evidence="3" id="KW-1185">Reference proteome</keyword>
<dbReference type="EMBL" id="CP026304">
    <property type="protein sequence ID" value="AVZ71117.1"/>
    <property type="molecule type" value="Genomic_DNA"/>
</dbReference>
<reference evidence="2 3" key="1">
    <citation type="submission" date="2018-01" db="EMBL/GenBank/DDBJ databases">
        <title>Complete genome sequence of Streptomyces lunaelactis MM109T, a Ferroverdin A producer isolated from cave moonmilk deposits.</title>
        <authorList>
            <person name="Naome A."/>
            <person name="Martinet L."/>
            <person name="Maciejewska M."/>
            <person name="Anderssen S."/>
            <person name="Adam D."/>
            <person name="Tenconi E."/>
            <person name="Deflandre B."/>
            <person name="Arguelles-Arias A."/>
            <person name="Calusinska M."/>
            <person name="Copieters W."/>
            <person name="Karim L."/>
            <person name="Hanikenne M."/>
            <person name="Baurain D."/>
            <person name="van Wezel G."/>
            <person name="Smargiasso N."/>
            <person name="de Pauw E."/>
            <person name="Delfosse P."/>
            <person name="Rigali S."/>
        </authorList>
    </citation>
    <scope>NUCLEOTIDE SEQUENCE [LARGE SCALE GENOMIC DNA]</scope>
    <source>
        <strain evidence="2 3">MM109</strain>
    </source>
</reference>
<dbReference type="AlphaFoldDB" id="A0A2R4SW65"/>
<evidence type="ECO:0000259" key="1">
    <source>
        <dbReference type="PROSITE" id="PS51819"/>
    </source>
</evidence>
<dbReference type="InterPro" id="IPR037523">
    <property type="entry name" value="VOC_core"/>
</dbReference>
<dbReference type="GeneID" id="55653956"/>
<proteinExistence type="predicted"/>
<evidence type="ECO:0000313" key="3">
    <source>
        <dbReference type="Proteomes" id="UP000244201"/>
    </source>
</evidence>
<dbReference type="KEGG" id="slk:SLUN_01480"/>
<sequence length="127" mass="14015">MEPWFKGIGPVTLFIEDLVETKKFYEDIFGLTAVFEDADSVVFNFGNTLVNLLKSSQASELVEPSKVAGLEAGVRFQITIEVEDVDAVCEKLAERGVKLLNGPQDRPWGIRTAAFADPSGHVWEIAK</sequence>
<evidence type="ECO:0000313" key="2">
    <source>
        <dbReference type="EMBL" id="AVZ71117.1"/>
    </source>
</evidence>
<accession>A0A2R4SW65</accession>
<dbReference type="PROSITE" id="PS51819">
    <property type="entry name" value="VOC"/>
    <property type="match status" value="1"/>
</dbReference>
<gene>
    <name evidence="2" type="ORF">SLUN_01480</name>
</gene>
<name>A0A2R4SW65_9ACTN</name>
<protein>
    <submittedName>
        <fullName evidence="2">Glyoxalase</fullName>
    </submittedName>
</protein>
<dbReference type="PANTHER" id="PTHR36503">
    <property type="entry name" value="BLR2520 PROTEIN"/>
    <property type="match status" value="1"/>
</dbReference>
<organism evidence="2 3">
    <name type="scientific">Streptomyces lunaelactis</name>
    <dbReference type="NCBI Taxonomy" id="1535768"/>
    <lineage>
        <taxon>Bacteria</taxon>
        <taxon>Bacillati</taxon>
        <taxon>Actinomycetota</taxon>
        <taxon>Actinomycetes</taxon>
        <taxon>Kitasatosporales</taxon>
        <taxon>Streptomycetaceae</taxon>
        <taxon>Streptomyces</taxon>
    </lineage>
</organism>
<dbReference type="InterPro" id="IPR004360">
    <property type="entry name" value="Glyas_Fos-R_dOase_dom"/>
</dbReference>